<evidence type="ECO:0000313" key="1">
    <source>
        <dbReference type="EMBL" id="EDM78792.1"/>
    </source>
</evidence>
<proteinExistence type="predicted"/>
<organism evidence="1 2">
    <name type="scientific">Plesiocystis pacifica SIR-1</name>
    <dbReference type="NCBI Taxonomy" id="391625"/>
    <lineage>
        <taxon>Bacteria</taxon>
        <taxon>Pseudomonadati</taxon>
        <taxon>Myxococcota</taxon>
        <taxon>Polyangia</taxon>
        <taxon>Nannocystales</taxon>
        <taxon>Nannocystaceae</taxon>
        <taxon>Plesiocystis</taxon>
    </lineage>
</organism>
<gene>
    <name evidence="1" type="ORF">PPSIR1_32377</name>
</gene>
<name>A6G5L1_9BACT</name>
<keyword evidence="2" id="KW-1185">Reference proteome</keyword>
<protein>
    <submittedName>
        <fullName evidence="1">Uncharacterized protein</fullName>
    </submittedName>
</protein>
<reference evidence="1 2" key="1">
    <citation type="submission" date="2007-06" db="EMBL/GenBank/DDBJ databases">
        <authorList>
            <person name="Shimkets L."/>
            <person name="Ferriera S."/>
            <person name="Johnson J."/>
            <person name="Kravitz S."/>
            <person name="Beeson K."/>
            <person name="Sutton G."/>
            <person name="Rogers Y.-H."/>
            <person name="Friedman R."/>
            <person name="Frazier M."/>
            <person name="Venter J.C."/>
        </authorList>
    </citation>
    <scope>NUCLEOTIDE SEQUENCE [LARGE SCALE GENOMIC DNA]</scope>
    <source>
        <strain evidence="1 2">SIR-1</strain>
    </source>
</reference>
<comment type="caution">
    <text evidence="1">The sequence shown here is derived from an EMBL/GenBank/DDBJ whole genome shotgun (WGS) entry which is preliminary data.</text>
</comment>
<dbReference type="EMBL" id="ABCS01000026">
    <property type="protein sequence ID" value="EDM78792.1"/>
    <property type="molecule type" value="Genomic_DNA"/>
</dbReference>
<dbReference type="Proteomes" id="UP000005801">
    <property type="component" value="Unassembled WGS sequence"/>
</dbReference>
<accession>A6G5L1</accession>
<dbReference type="STRING" id="391625.PPSIR1_32377"/>
<evidence type="ECO:0000313" key="2">
    <source>
        <dbReference type="Proteomes" id="UP000005801"/>
    </source>
</evidence>
<dbReference type="AlphaFoldDB" id="A6G5L1"/>
<sequence length="228" mass="24105">MAATLAVAALVGISGCSEEPACNLDASAIAMQVFVIDRDEEVEVDVVLEAIEDGASTPLVLCTQDDELTVNGEAMKLVRVLGQLYYVATFESAQAEYNVEFTRKSATHVATVEPPPGFTIDAPALDSSHSRSADLAVSWSPAWDGQLAEVAVEDAIGSTCIDGLGVHDDVEDDGEHVFEAGRLTGMDAACEVDLVITRASAGVVPSELHPRSDIFAIVSRRRPFLSSP</sequence>